<dbReference type="Gene3D" id="1.10.510.10">
    <property type="entry name" value="Transferase(Phosphotransferase) domain 1"/>
    <property type="match status" value="1"/>
</dbReference>
<dbReference type="GO" id="GO:0010506">
    <property type="term" value="P:regulation of autophagy"/>
    <property type="evidence" value="ECO:0007669"/>
    <property type="project" value="InterPro"/>
</dbReference>
<dbReference type="GO" id="GO:0005829">
    <property type="term" value="C:cytosol"/>
    <property type="evidence" value="ECO:0007669"/>
    <property type="project" value="TreeGrafter"/>
</dbReference>
<dbReference type="GO" id="GO:0005776">
    <property type="term" value="C:autophagosome"/>
    <property type="evidence" value="ECO:0007669"/>
    <property type="project" value="TreeGrafter"/>
</dbReference>
<name>A0A1R2CRK7_9CILI</name>
<evidence type="ECO:0000256" key="3">
    <source>
        <dbReference type="ARBA" id="ARBA00022777"/>
    </source>
</evidence>
<dbReference type="InterPro" id="IPR045269">
    <property type="entry name" value="Atg1-like"/>
</dbReference>
<dbReference type="InterPro" id="IPR011009">
    <property type="entry name" value="Kinase-like_dom_sf"/>
</dbReference>
<dbReference type="Proteomes" id="UP000187209">
    <property type="component" value="Unassembled WGS sequence"/>
</dbReference>
<dbReference type="GO" id="GO:0004674">
    <property type="term" value="F:protein serine/threonine kinase activity"/>
    <property type="evidence" value="ECO:0007669"/>
    <property type="project" value="InterPro"/>
</dbReference>
<feature type="region of interest" description="Disordered" evidence="5">
    <location>
        <begin position="456"/>
        <end position="484"/>
    </location>
</feature>
<evidence type="ECO:0000313" key="7">
    <source>
        <dbReference type="EMBL" id="OMJ91642.1"/>
    </source>
</evidence>
<organism evidence="7 8">
    <name type="scientific">Stentor coeruleus</name>
    <dbReference type="NCBI Taxonomy" id="5963"/>
    <lineage>
        <taxon>Eukaryota</taxon>
        <taxon>Sar</taxon>
        <taxon>Alveolata</taxon>
        <taxon>Ciliophora</taxon>
        <taxon>Postciliodesmatophora</taxon>
        <taxon>Heterotrichea</taxon>
        <taxon>Heterotrichida</taxon>
        <taxon>Stentoridae</taxon>
        <taxon>Stentor</taxon>
    </lineage>
</organism>
<evidence type="ECO:0000256" key="1">
    <source>
        <dbReference type="ARBA" id="ARBA00022679"/>
    </source>
</evidence>
<dbReference type="PANTHER" id="PTHR24348">
    <property type="entry name" value="SERINE/THREONINE-PROTEIN KINASE UNC-51-RELATED"/>
    <property type="match status" value="1"/>
</dbReference>
<proteinExistence type="predicted"/>
<dbReference type="InterPro" id="IPR001245">
    <property type="entry name" value="Ser-Thr/Tyr_kinase_cat_dom"/>
</dbReference>
<evidence type="ECO:0000256" key="5">
    <source>
        <dbReference type="SAM" id="MobiDB-lite"/>
    </source>
</evidence>
<evidence type="ECO:0000256" key="4">
    <source>
        <dbReference type="ARBA" id="ARBA00022840"/>
    </source>
</evidence>
<sequence>MGCCQTSTLSTSEQVCLYQQNDNVSKSESFFNSSGQIEPPGKPCRQISETPTRAHRIEDISLSYSLGNHISSVFYGNRYSCIHIPTDTAKEIIILKKQEIYPKIINKILDSVNKIILQDHENLIKIFHVGDDDQFINIVTEPCTEMNLSDFIRKNMIQKNKAVTLMQHILKGIQVYHECGIILQYLTDREVFIINGQAKISPLVLLNASSFTRAPESDPSPKSDVWSVGLLFLQMITSAPYIKSIEQVLKNLQDLGFNNKDLCMIKKIFEPVPNRCNISEILAHKWSSEDGNSSRFSIIGQRKPEIINIHNYCFNKNSDDASSLSDEDNIDKKEPNKQYEKSSETINNFYHIKQLFDSNKKDDDLCDWEDIDLNYNDHIKIGDILQDEMKEILESSPDHEESIIGEKDHFRLGILENNRISDENPLDKLLSDGFYINSEKNSVVLSLNESPVFNEDDIKSPDNYTFNSPNQIDEESKETSQDMEDEDLKFVKKDNLFDIFANDKSLVPVSSLLIPEDNFPVCDFKDVGYKKCDYEKPSYSESVETSFESDECHKKNYEGRKNKHKRSSSISPRLINRLSRLISDNEKIVYDNVKGKIKCYSFKKRFGIAVSYMDKKEIFLYENEMVVSGIKLREIKKAIIRKHPLSLQFSVLEYFINGIQYRKAVDISIINI</sequence>
<dbReference type="GO" id="GO:0000045">
    <property type="term" value="P:autophagosome assembly"/>
    <property type="evidence" value="ECO:0007669"/>
    <property type="project" value="TreeGrafter"/>
</dbReference>
<dbReference type="PROSITE" id="PS50011">
    <property type="entry name" value="PROTEIN_KINASE_DOM"/>
    <property type="match status" value="1"/>
</dbReference>
<dbReference type="GO" id="GO:0016020">
    <property type="term" value="C:membrane"/>
    <property type="evidence" value="ECO:0007669"/>
    <property type="project" value="TreeGrafter"/>
</dbReference>
<keyword evidence="8" id="KW-1185">Reference proteome</keyword>
<keyword evidence="1" id="KW-0808">Transferase</keyword>
<dbReference type="Pfam" id="PF07714">
    <property type="entry name" value="PK_Tyr_Ser-Thr"/>
    <property type="match status" value="1"/>
</dbReference>
<reference evidence="7 8" key="1">
    <citation type="submission" date="2016-11" db="EMBL/GenBank/DDBJ databases">
        <title>The macronuclear genome of Stentor coeruleus: a giant cell with tiny introns.</title>
        <authorList>
            <person name="Slabodnick M."/>
            <person name="Ruby J.G."/>
            <person name="Reiff S.B."/>
            <person name="Swart E.C."/>
            <person name="Gosai S."/>
            <person name="Prabakaran S."/>
            <person name="Witkowska E."/>
            <person name="Larue G.E."/>
            <person name="Fisher S."/>
            <person name="Freeman R.M."/>
            <person name="Gunawardena J."/>
            <person name="Chu W."/>
            <person name="Stover N.A."/>
            <person name="Gregory B.D."/>
            <person name="Nowacki M."/>
            <person name="Derisi J."/>
            <person name="Roy S.W."/>
            <person name="Marshall W.F."/>
            <person name="Sood P."/>
        </authorList>
    </citation>
    <scope>NUCLEOTIDE SEQUENCE [LARGE SCALE GENOMIC DNA]</scope>
    <source>
        <strain evidence="7">WM001</strain>
    </source>
</reference>
<evidence type="ECO:0000259" key="6">
    <source>
        <dbReference type="PROSITE" id="PS50011"/>
    </source>
</evidence>
<accession>A0A1R2CRK7</accession>
<evidence type="ECO:0000256" key="2">
    <source>
        <dbReference type="ARBA" id="ARBA00022741"/>
    </source>
</evidence>
<comment type="caution">
    <text evidence="7">The sequence shown here is derived from an EMBL/GenBank/DDBJ whole genome shotgun (WGS) entry which is preliminary data.</text>
</comment>
<dbReference type="GO" id="GO:0005524">
    <property type="term" value="F:ATP binding"/>
    <property type="evidence" value="ECO:0007669"/>
    <property type="project" value="UniProtKB-KW"/>
</dbReference>
<feature type="domain" description="Protein kinase" evidence="6">
    <location>
        <begin position="64"/>
        <end position="287"/>
    </location>
</feature>
<feature type="region of interest" description="Disordered" evidence="5">
    <location>
        <begin position="320"/>
        <end position="341"/>
    </location>
</feature>
<dbReference type="AlphaFoldDB" id="A0A1R2CRK7"/>
<feature type="compositionally biased region" description="Basic and acidic residues" evidence="5">
    <location>
        <begin position="330"/>
        <end position="341"/>
    </location>
</feature>
<dbReference type="EMBL" id="MPUH01000077">
    <property type="protein sequence ID" value="OMJ91642.1"/>
    <property type="molecule type" value="Genomic_DNA"/>
</dbReference>
<gene>
    <name evidence="7" type="ORF">SteCoe_5796</name>
</gene>
<dbReference type="InterPro" id="IPR000719">
    <property type="entry name" value="Prot_kinase_dom"/>
</dbReference>
<keyword evidence="3" id="KW-0418">Kinase</keyword>
<dbReference type="SMART" id="SM00220">
    <property type="entry name" value="S_TKc"/>
    <property type="match status" value="1"/>
</dbReference>
<protein>
    <recommendedName>
        <fullName evidence="6">Protein kinase domain-containing protein</fullName>
    </recommendedName>
</protein>
<evidence type="ECO:0000313" key="8">
    <source>
        <dbReference type="Proteomes" id="UP000187209"/>
    </source>
</evidence>
<dbReference type="GO" id="GO:0000407">
    <property type="term" value="C:phagophore assembly site"/>
    <property type="evidence" value="ECO:0007669"/>
    <property type="project" value="TreeGrafter"/>
</dbReference>
<dbReference type="SUPFAM" id="SSF56112">
    <property type="entry name" value="Protein kinase-like (PK-like)"/>
    <property type="match status" value="1"/>
</dbReference>
<feature type="compositionally biased region" description="Polar residues" evidence="5">
    <location>
        <begin position="462"/>
        <end position="471"/>
    </location>
</feature>
<dbReference type="Gene3D" id="3.30.200.20">
    <property type="entry name" value="Phosphorylase Kinase, domain 1"/>
    <property type="match status" value="1"/>
</dbReference>
<dbReference type="PANTHER" id="PTHR24348:SF22">
    <property type="entry name" value="NON-SPECIFIC SERINE_THREONINE PROTEIN KINASE"/>
    <property type="match status" value="1"/>
</dbReference>
<keyword evidence="4" id="KW-0067">ATP-binding</keyword>
<keyword evidence="2" id="KW-0547">Nucleotide-binding</keyword>
<feature type="compositionally biased region" description="Acidic residues" evidence="5">
    <location>
        <begin position="472"/>
        <end position="484"/>
    </location>
</feature>